<keyword evidence="2" id="KW-1185">Reference proteome</keyword>
<gene>
    <name evidence="1" type="ORF">ACFQO6_06405</name>
</gene>
<dbReference type="Proteomes" id="UP001596524">
    <property type="component" value="Unassembled WGS sequence"/>
</dbReference>
<name>A0ABW2MXY5_9ACTN</name>
<accession>A0ABW2MXY5</accession>
<reference evidence="2" key="1">
    <citation type="journal article" date="2019" name="Int. J. Syst. Evol. Microbiol.">
        <title>The Global Catalogue of Microorganisms (GCM) 10K type strain sequencing project: providing services to taxonomists for standard genome sequencing and annotation.</title>
        <authorList>
            <consortium name="The Broad Institute Genomics Platform"/>
            <consortium name="The Broad Institute Genome Sequencing Center for Infectious Disease"/>
            <person name="Wu L."/>
            <person name="Ma J."/>
        </authorList>
    </citation>
    <scope>NUCLEOTIDE SEQUENCE [LARGE SCALE GENOMIC DNA]</scope>
    <source>
        <strain evidence="2">FCH27</strain>
    </source>
</reference>
<evidence type="ECO:0008006" key="3">
    <source>
        <dbReference type="Google" id="ProtNLM"/>
    </source>
</evidence>
<organism evidence="1 2">
    <name type="scientific">Nocardioides astragali</name>
    <dbReference type="NCBI Taxonomy" id="1776736"/>
    <lineage>
        <taxon>Bacteria</taxon>
        <taxon>Bacillati</taxon>
        <taxon>Actinomycetota</taxon>
        <taxon>Actinomycetes</taxon>
        <taxon>Propionibacteriales</taxon>
        <taxon>Nocardioidaceae</taxon>
        <taxon>Nocardioides</taxon>
    </lineage>
</organism>
<sequence>MTSASRVVSVLAKVLGGLLALVVLAYLGFNGASLVQAHQKRDVLADLVTAELEKALPPAADRQQDVVAAAAREPDERWIEQHCEFDTDDAGWIVQSYREVCTIRGVAAWRVESADEARDLLAVEGRAGLAHDGCEPIGFVDEAAVTFVDAATADGEPWCTRTLSAPGSARGLVGDRAPLEAGRWLLVIDERPLVDEPIGCVHWSVIFCDNPFGDDHAFGEAPGS</sequence>
<evidence type="ECO:0000313" key="1">
    <source>
        <dbReference type="EMBL" id="MFC7359896.1"/>
    </source>
</evidence>
<dbReference type="EMBL" id="JBHTCH010000005">
    <property type="protein sequence ID" value="MFC7359896.1"/>
    <property type="molecule type" value="Genomic_DNA"/>
</dbReference>
<evidence type="ECO:0000313" key="2">
    <source>
        <dbReference type="Proteomes" id="UP001596524"/>
    </source>
</evidence>
<dbReference type="RefSeq" id="WP_255890854.1">
    <property type="nucleotide sequence ID" value="NZ_JAFMZM010000003.1"/>
</dbReference>
<comment type="caution">
    <text evidence="1">The sequence shown here is derived from an EMBL/GenBank/DDBJ whole genome shotgun (WGS) entry which is preliminary data.</text>
</comment>
<proteinExistence type="predicted"/>
<protein>
    <recommendedName>
        <fullName evidence="3">Secreted protein</fullName>
    </recommendedName>
</protein>